<gene>
    <name evidence="1" type="ORF">L596_022504</name>
</gene>
<reference evidence="1 2" key="1">
    <citation type="journal article" date="2015" name="Genome Biol.">
        <title>Comparative genomics of Steinernema reveals deeply conserved gene regulatory networks.</title>
        <authorList>
            <person name="Dillman A.R."/>
            <person name="Macchietto M."/>
            <person name="Porter C.F."/>
            <person name="Rogers A."/>
            <person name="Williams B."/>
            <person name="Antoshechkin I."/>
            <person name="Lee M.M."/>
            <person name="Goodwin Z."/>
            <person name="Lu X."/>
            <person name="Lewis E.E."/>
            <person name="Goodrich-Blair H."/>
            <person name="Stock S.P."/>
            <person name="Adams B.J."/>
            <person name="Sternberg P.W."/>
            <person name="Mortazavi A."/>
        </authorList>
    </citation>
    <scope>NUCLEOTIDE SEQUENCE [LARGE SCALE GENOMIC DNA]</scope>
    <source>
        <strain evidence="1 2">ALL</strain>
    </source>
</reference>
<dbReference type="EMBL" id="AZBU02000007">
    <property type="protein sequence ID" value="TKR70479.1"/>
    <property type="molecule type" value="Genomic_DNA"/>
</dbReference>
<sequence>MNESSSSPFNLKVLNRKCLSFRSLPSKQPSTLIHKPYPEFFSHLSDLLFGHRHQSIHSFTLLLLQQFFVPFRRGRVIQSRPKSHWRPYRSILAARVKAAAAWPRGQAAIGDVAAADYRSMDNRRRTKGWMGEG</sequence>
<dbReference type="Proteomes" id="UP000298663">
    <property type="component" value="Unassembled WGS sequence"/>
</dbReference>
<evidence type="ECO:0000313" key="2">
    <source>
        <dbReference type="Proteomes" id="UP000298663"/>
    </source>
</evidence>
<proteinExistence type="predicted"/>
<organism evidence="1 2">
    <name type="scientific">Steinernema carpocapsae</name>
    <name type="common">Entomopathogenic nematode</name>
    <dbReference type="NCBI Taxonomy" id="34508"/>
    <lineage>
        <taxon>Eukaryota</taxon>
        <taxon>Metazoa</taxon>
        <taxon>Ecdysozoa</taxon>
        <taxon>Nematoda</taxon>
        <taxon>Chromadorea</taxon>
        <taxon>Rhabditida</taxon>
        <taxon>Tylenchina</taxon>
        <taxon>Panagrolaimomorpha</taxon>
        <taxon>Strongyloidoidea</taxon>
        <taxon>Steinernematidae</taxon>
        <taxon>Steinernema</taxon>
    </lineage>
</organism>
<protein>
    <submittedName>
        <fullName evidence="1">Uncharacterized protein</fullName>
    </submittedName>
</protein>
<name>A0A4U5MLU9_STECR</name>
<reference evidence="1 2" key="2">
    <citation type="journal article" date="2019" name="G3 (Bethesda)">
        <title>Hybrid Assembly of the Genome of the Entomopathogenic Nematode Steinernema carpocapsae Identifies the X-Chromosome.</title>
        <authorList>
            <person name="Serra L."/>
            <person name="Macchietto M."/>
            <person name="Macias-Munoz A."/>
            <person name="McGill C.J."/>
            <person name="Rodriguez I.M."/>
            <person name="Rodriguez B."/>
            <person name="Murad R."/>
            <person name="Mortazavi A."/>
        </authorList>
    </citation>
    <scope>NUCLEOTIDE SEQUENCE [LARGE SCALE GENOMIC DNA]</scope>
    <source>
        <strain evidence="1 2">ALL</strain>
    </source>
</reference>
<accession>A0A4U5MLU9</accession>
<evidence type="ECO:0000313" key="1">
    <source>
        <dbReference type="EMBL" id="TKR70479.1"/>
    </source>
</evidence>
<keyword evidence="2" id="KW-1185">Reference proteome</keyword>
<comment type="caution">
    <text evidence="1">The sequence shown here is derived from an EMBL/GenBank/DDBJ whole genome shotgun (WGS) entry which is preliminary data.</text>
</comment>
<dbReference type="AlphaFoldDB" id="A0A4U5MLU9"/>